<sequence>MSQNASSKSNPTAAFVVIEKLGPQFGALMGAAGFRALLSRALVLATAEVAWLSDLKVKVDGLIEGLNELKAQANPEEIADGGIVLLARLLGLLVTLIGEDLTLHLLDNGNDLQLAPEG</sequence>
<dbReference type="EMBL" id="JAGSGD010000002">
    <property type="protein sequence ID" value="MBR7621462.1"/>
    <property type="molecule type" value="Genomic_DNA"/>
</dbReference>
<reference evidence="1" key="1">
    <citation type="submission" date="2021-04" db="EMBL/GenBank/DDBJ databases">
        <title>Draft genome assembly of strain Phenylobacterium sp. 20VBR1 using MiniION and Illumina platforms.</title>
        <authorList>
            <person name="Thomas F.A."/>
            <person name="Krishnan K.P."/>
            <person name="Sinha R.K."/>
        </authorList>
    </citation>
    <scope>NUCLEOTIDE SEQUENCE</scope>
    <source>
        <strain evidence="1">20VBR1</strain>
    </source>
</reference>
<dbReference type="AlphaFoldDB" id="A0A941D3Z7"/>
<evidence type="ECO:0000313" key="1">
    <source>
        <dbReference type="EMBL" id="MBR7621462.1"/>
    </source>
</evidence>
<keyword evidence="2" id="KW-1185">Reference proteome</keyword>
<comment type="caution">
    <text evidence="1">The sequence shown here is derived from an EMBL/GenBank/DDBJ whole genome shotgun (WGS) entry which is preliminary data.</text>
</comment>
<dbReference type="RefSeq" id="WP_215342944.1">
    <property type="nucleotide sequence ID" value="NZ_JAGSGD010000002.1"/>
</dbReference>
<accession>A0A941D3Z7</accession>
<gene>
    <name evidence="1" type="ORF">JKL49_18870</name>
</gene>
<name>A0A941D3Z7_9CAUL</name>
<dbReference type="Proteomes" id="UP000622580">
    <property type="component" value="Unassembled WGS sequence"/>
</dbReference>
<evidence type="ECO:0000313" key="2">
    <source>
        <dbReference type="Proteomes" id="UP000622580"/>
    </source>
</evidence>
<organism evidence="1 2">
    <name type="scientific">Phenylobacterium glaciei</name>
    <dbReference type="NCBI Taxonomy" id="2803784"/>
    <lineage>
        <taxon>Bacteria</taxon>
        <taxon>Pseudomonadati</taxon>
        <taxon>Pseudomonadota</taxon>
        <taxon>Alphaproteobacteria</taxon>
        <taxon>Caulobacterales</taxon>
        <taxon>Caulobacteraceae</taxon>
        <taxon>Phenylobacterium</taxon>
    </lineage>
</organism>
<protein>
    <submittedName>
        <fullName evidence="1">Uncharacterized protein</fullName>
    </submittedName>
</protein>
<proteinExistence type="predicted"/>